<sequence>MTNVSTDASLYVNDQGNGIKVEFINCAFVVTPTSVVNDGLILDPVMKVRPELYMNKEGVIWFHIQGVFDAALYNVESTKFRSSPSPVTMPGISSDLTQLLSKWKGNGKTKVAYDFDDLWDDEVVFRCKNGKIQVITLRRAEIEEKCLPGLCPSTQGNPSLGGGTTLSKYGPCFLRELNELVPLMGDLASFSYDPKSWAAIRNTGDYSAGNYFGQGSYIAAIKNNNTYWNKYDAANRNRWADRIYAHIYCEIPNEMRQEWDKLKSAYWVGQDETSSLALFELAPTHGVQRHILGENYGNRQKMYNHLKTVPKW</sequence>
<dbReference type="EMBL" id="MF061241">
    <property type="protein sequence ID" value="ATY48671.1"/>
    <property type="molecule type" value="Genomic_RNA"/>
</dbReference>
<reference evidence="1" key="1">
    <citation type="journal article" date="2017" name="Virus Res.">
        <title>Molecular characterization of variants of a new 'rule-breaking' tobacco rattle virus RNA2 in potatoes.</title>
        <authorList>
            <person name="Lindner K."/>
            <person name="Hilbrich I."/>
            <person name="Koenig R."/>
        </authorList>
    </citation>
    <scope>NUCLEOTIDE SEQUENCE</scope>
    <source>
        <strain evidence="1">Da</strain>
    </source>
</reference>
<organism evidence="1">
    <name type="scientific">Tobacco rattle virus</name>
    <dbReference type="NCBI Taxonomy" id="12295"/>
    <lineage>
        <taxon>Viruses</taxon>
        <taxon>Riboviria</taxon>
        <taxon>Orthornavirae</taxon>
        <taxon>Kitrinoviricota</taxon>
        <taxon>Alsuviricetes</taxon>
        <taxon>Martellivirales</taxon>
        <taxon>Virgaviridae</taxon>
        <taxon>Tobravirus</taxon>
        <taxon>Tobravirus tabaci</taxon>
    </lineage>
</organism>
<accession>A0A2H4RGK7</accession>
<proteinExistence type="predicted"/>
<evidence type="ECO:0000313" key="1">
    <source>
        <dbReference type="EMBL" id="ATY48671.1"/>
    </source>
</evidence>
<name>A0A2H4RGK7_9VIRU</name>
<protein>
    <submittedName>
        <fullName evidence="1">35k protein</fullName>
    </submittedName>
</protein>